<dbReference type="PANTHER" id="PTHR11649">
    <property type="entry name" value="MSS1/TRME-RELATED GTP-BINDING PROTEIN"/>
    <property type="match status" value="1"/>
</dbReference>
<dbReference type="Gene3D" id="3.40.50.300">
    <property type="entry name" value="P-loop containing nucleotide triphosphate hydrolases"/>
    <property type="match status" value="1"/>
</dbReference>
<dbReference type="PROSITE" id="PS51706">
    <property type="entry name" value="G_ENGB"/>
    <property type="match status" value="1"/>
</dbReference>
<dbReference type="GO" id="GO:0005829">
    <property type="term" value="C:cytosol"/>
    <property type="evidence" value="ECO:0007669"/>
    <property type="project" value="TreeGrafter"/>
</dbReference>
<dbReference type="PANTHER" id="PTHR11649:SF13">
    <property type="entry name" value="ENGB-TYPE G DOMAIN-CONTAINING PROTEIN"/>
    <property type="match status" value="1"/>
</dbReference>
<dbReference type="RefSeq" id="WP_120033486.1">
    <property type="nucleotide sequence ID" value="NZ_QVMU01000018.1"/>
</dbReference>
<dbReference type="GO" id="GO:0046872">
    <property type="term" value="F:metal ion binding"/>
    <property type="evidence" value="ECO:0007669"/>
    <property type="project" value="UniProtKB-KW"/>
</dbReference>
<reference evidence="12 13" key="1">
    <citation type="submission" date="2018-08" db="EMBL/GenBank/DDBJ databases">
        <title>Vibrio isolated from the Eastern China Marginal Seas.</title>
        <authorList>
            <person name="Li Y."/>
        </authorList>
    </citation>
    <scope>NUCLEOTIDE SEQUENCE [LARGE SCALE GENOMIC DNA]</scope>
    <source>
        <strain evidence="12 13">BEI233</strain>
    </source>
</reference>
<gene>
    <name evidence="10" type="primary">engB</name>
    <name evidence="12" type="ORF">DZ860_16420</name>
</gene>
<evidence type="ECO:0000256" key="9">
    <source>
        <dbReference type="ARBA" id="ARBA00023306"/>
    </source>
</evidence>
<dbReference type="SUPFAM" id="SSF52540">
    <property type="entry name" value="P-loop containing nucleoside triphosphate hydrolases"/>
    <property type="match status" value="1"/>
</dbReference>
<dbReference type="Proteomes" id="UP000273252">
    <property type="component" value="Unassembled WGS sequence"/>
</dbReference>
<keyword evidence="8 10" id="KW-0717">Septation</keyword>
<comment type="function">
    <text evidence="10">Necessary for normal cell division and for the maintenance of normal septation.</text>
</comment>
<sequence length="232" mass="25929">MSVKISYQNTHFITSAPDIRALPEDEGIEIAFAGRSNAGKSSSLNRLTNQRSLAKTSKTPGRTQLINLFKVTDGCHIVDLPGYGFAQVPIELKKKWQKSLGEYLQKRRCLKGLVVLMDIRHPMKDLDQQLIYWAVDSNIPVQVLLTKADKLKSGARKAQLLKIRESSQGFGGTVKVDVFSSLKGIGVDVLRNKLDEWFAPAFENADQDIELLDEQSVQEMDSHNEDGNEKLS</sequence>
<accession>A0A3A6QA78</accession>
<dbReference type="CDD" id="cd01876">
    <property type="entry name" value="YihA_EngB"/>
    <property type="match status" value="1"/>
</dbReference>
<comment type="similarity">
    <text evidence="2 10">Belongs to the TRAFAC class TrmE-Era-EngA-EngB-Septin-like GTPase superfamily. EngB GTPase family.</text>
</comment>
<feature type="domain" description="EngB-type G" evidence="11">
    <location>
        <begin position="26"/>
        <end position="200"/>
    </location>
</feature>
<evidence type="ECO:0000256" key="3">
    <source>
        <dbReference type="ARBA" id="ARBA00022618"/>
    </source>
</evidence>
<proteinExistence type="inferred from homology"/>
<dbReference type="InterPro" id="IPR027417">
    <property type="entry name" value="P-loop_NTPase"/>
</dbReference>
<dbReference type="GO" id="GO:0005525">
    <property type="term" value="F:GTP binding"/>
    <property type="evidence" value="ECO:0007669"/>
    <property type="project" value="UniProtKB-UniRule"/>
</dbReference>
<evidence type="ECO:0000313" key="12">
    <source>
        <dbReference type="EMBL" id="RJX68829.1"/>
    </source>
</evidence>
<dbReference type="FunFam" id="3.40.50.300:FF:000098">
    <property type="entry name" value="Probable GTP-binding protein EngB"/>
    <property type="match status" value="1"/>
</dbReference>
<organism evidence="12 13">
    <name type="scientific">Vibrio sinensis</name>
    <dbReference type="NCBI Taxonomy" id="2302434"/>
    <lineage>
        <taxon>Bacteria</taxon>
        <taxon>Pseudomonadati</taxon>
        <taxon>Pseudomonadota</taxon>
        <taxon>Gammaproteobacteria</taxon>
        <taxon>Vibrionales</taxon>
        <taxon>Vibrionaceae</taxon>
        <taxon>Vibrio</taxon>
    </lineage>
</organism>
<dbReference type="HAMAP" id="MF_00321">
    <property type="entry name" value="GTPase_EngB"/>
    <property type="match status" value="1"/>
</dbReference>
<dbReference type="OrthoDB" id="9804921at2"/>
<evidence type="ECO:0000256" key="1">
    <source>
        <dbReference type="ARBA" id="ARBA00001946"/>
    </source>
</evidence>
<evidence type="ECO:0000256" key="8">
    <source>
        <dbReference type="ARBA" id="ARBA00023210"/>
    </source>
</evidence>
<keyword evidence="13" id="KW-1185">Reference proteome</keyword>
<dbReference type="GO" id="GO:0000917">
    <property type="term" value="P:division septum assembly"/>
    <property type="evidence" value="ECO:0007669"/>
    <property type="project" value="UniProtKB-KW"/>
</dbReference>
<dbReference type="InterPro" id="IPR019987">
    <property type="entry name" value="GTP-bd_ribosome_bio_YsxC"/>
</dbReference>
<dbReference type="EMBL" id="QVMU01000018">
    <property type="protein sequence ID" value="RJX68829.1"/>
    <property type="molecule type" value="Genomic_DNA"/>
</dbReference>
<dbReference type="AlphaFoldDB" id="A0A3A6QA78"/>
<evidence type="ECO:0000259" key="11">
    <source>
        <dbReference type="PROSITE" id="PS51706"/>
    </source>
</evidence>
<dbReference type="NCBIfam" id="TIGR03598">
    <property type="entry name" value="GTPase_YsxC"/>
    <property type="match status" value="1"/>
</dbReference>
<evidence type="ECO:0000313" key="13">
    <source>
        <dbReference type="Proteomes" id="UP000273252"/>
    </source>
</evidence>
<protein>
    <recommendedName>
        <fullName evidence="10">Probable GTP-binding protein EngB</fullName>
    </recommendedName>
</protein>
<name>A0A3A6QA78_9VIBR</name>
<evidence type="ECO:0000256" key="10">
    <source>
        <dbReference type="HAMAP-Rule" id="MF_00321"/>
    </source>
</evidence>
<keyword evidence="5 10" id="KW-0547">Nucleotide-binding</keyword>
<evidence type="ECO:0000256" key="4">
    <source>
        <dbReference type="ARBA" id="ARBA00022723"/>
    </source>
</evidence>
<dbReference type="Pfam" id="PF01926">
    <property type="entry name" value="MMR_HSR1"/>
    <property type="match status" value="1"/>
</dbReference>
<keyword evidence="3 10" id="KW-0132">Cell division</keyword>
<evidence type="ECO:0000256" key="6">
    <source>
        <dbReference type="ARBA" id="ARBA00022842"/>
    </source>
</evidence>
<comment type="caution">
    <text evidence="12">The sequence shown here is derived from an EMBL/GenBank/DDBJ whole genome shotgun (WGS) entry which is preliminary data.</text>
</comment>
<evidence type="ECO:0000256" key="5">
    <source>
        <dbReference type="ARBA" id="ARBA00022741"/>
    </source>
</evidence>
<keyword evidence="9 10" id="KW-0131">Cell cycle</keyword>
<keyword evidence="7 10" id="KW-0342">GTP-binding</keyword>
<evidence type="ECO:0000256" key="2">
    <source>
        <dbReference type="ARBA" id="ARBA00009638"/>
    </source>
</evidence>
<keyword evidence="6" id="KW-0460">Magnesium</keyword>
<keyword evidence="4" id="KW-0479">Metal-binding</keyword>
<dbReference type="InterPro" id="IPR030393">
    <property type="entry name" value="G_ENGB_dom"/>
</dbReference>
<evidence type="ECO:0000256" key="7">
    <source>
        <dbReference type="ARBA" id="ARBA00023134"/>
    </source>
</evidence>
<dbReference type="InterPro" id="IPR006073">
    <property type="entry name" value="GTP-bd"/>
</dbReference>
<comment type="cofactor">
    <cofactor evidence="1">
        <name>Mg(2+)</name>
        <dbReference type="ChEBI" id="CHEBI:18420"/>
    </cofactor>
</comment>